<gene>
    <name evidence="7" type="ORF">GG681_16440</name>
</gene>
<dbReference type="Proteomes" id="UP000436694">
    <property type="component" value="Unassembled WGS sequence"/>
</dbReference>
<dbReference type="GO" id="GO:0055085">
    <property type="term" value="P:transmembrane transport"/>
    <property type="evidence" value="ECO:0007669"/>
    <property type="project" value="InterPro"/>
</dbReference>
<dbReference type="InterPro" id="IPR006311">
    <property type="entry name" value="TAT_signal"/>
</dbReference>
<dbReference type="RefSeq" id="WP_153549133.1">
    <property type="nucleotide sequence ID" value="NZ_WIXK01000012.1"/>
</dbReference>
<comment type="similarity">
    <text evidence="2">Belongs to the bacterial solute-binding protein 7 family.</text>
</comment>
<sequence length="326" mass="35425">MMKLTRRTAIGAMAAATMAFGTAASAGEVLKFGHVYETATPYHEAALKVAENFAKATEGRYTIEVFPASQLGKEAAMNEALTLGTIDMIYTGVAFLGQSYPPIAISDFPFTMRDYDHWKAYAKSDLFADLSQDYTNITGNEVAALTYYGARQVTSNKPILSPDDMSGLKIRTPNAPAYQLFPKVTGANPTPMAFSEVYLALQQGVVDAQENPLPTIKFKKFYEVQSNINLTSHITNSLVTLISPATKAKLSDEDFAALKAAIAESAQWASNEIVDSEANLADWFREQGVTVNEVDRSKFIAAVAPALSGADMPWDASVFERLQAIK</sequence>
<dbReference type="SUPFAM" id="SSF53850">
    <property type="entry name" value="Periplasmic binding protein-like II"/>
    <property type="match status" value="1"/>
</dbReference>
<dbReference type="InterPro" id="IPR004682">
    <property type="entry name" value="TRAP_DctP"/>
</dbReference>
<comment type="subcellular location">
    <subcellularLocation>
        <location evidence="1">Periplasm</location>
    </subcellularLocation>
</comment>
<reference evidence="7 8" key="1">
    <citation type="submission" date="2019-10" db="EMBL/GenBank/DDBJ databases">
        <title>Epibacterium sp. nov., isolated from seawater.</title>
        <authorList>
            <person name="Zhang X."/>
            <person name="Li N."/>
        </authorList>
    </citation>
    <scope>NUCLEOTIDE SEQUENCE [LARGE SCALE GENOMIC DNA]</scope>
    <source>
        <strain evidence="7 8">SM1969</strain>
    </source>
</reference>
<evidence type="ECO:0000256" key="6">
    <source>
        <dbReference type="SAM" id="SignalP"/>
    </source>
</evidence>
<dbReference type="PIRSF" id="PIRSF006470">
    <property type="entry name" value="DctB"/>
    <property type="match status" value="1"/>
</dbReference>
<evidence type="ECO:0000313" key="7">
    <source>
        <dbReference type="EMBL" id="MQY44237.1"/>
    </source>
</evidence>
<keyword evidence="8" id="KW-1185">Reference proteome</keyword>
<evidence type="ECO:0000256" key="5">
    <source>
        <dbReference type="ARBA" id="ARBA00022764"/>
    </source>
</evidence>
<dbReference type="InterPro" id="IPR038404">
    <property type="entry name" value="TRAP_DctP_sf"/>
</dbReference>
<accession>A0A844AWH0</accession>
<feature type="chain" id="PRO_5032896827" evidence="6">
    <location>
        <begin position="27"/>
        <end position="326"/>
    </location>
</feature>
<dbReference type="GO" id="GO:0030288">
    <property type="term" value="C:outer membrane-bounded periplasmic space"/>
    <property type="evidence" value="ECO:0007669"/>
    <property type="project" value="InterPro"/>
</dbReference>
<name>A0A844AWH0_9RHOB</name>
<dbReference type="PANTHER" id="PTHR33376">
    <property type="match status" value="1"/>
</dbReference>
<dbReference type="PANTHER" id="PTHR33376:SF4">
    <property type="entry name" value="SIALIC ACID-BINDING PERIPLASMIC PROTEIN SIAP"/>
    <property type="match status" value="1"/>
</dbReference>
<evidence type="ECO:0000256" key="1">
    <source>
        <dbReference type="ARBA" id="ARBA00004418"/>
    </source>
</evidence>
<evidence type="ECO:0000256" key="2">
    <source>
        <dbReference type="ARBA" id="ARBA00009023"/>
    </source>
</evidence>
<proteinExistence type="inferred from homology"/>
<organism evidence="7 8">
    <name type="scientific">Tritonibacter aquimaris</name>
    <dbReference type="NCBI Taxonomy" id="2663379"/>
    <lineage>
        <taxon>Bacteria</taxon>
        <taxon>Pseudomonadati</taxon>
        <taxon>Pseudomonadota</taxon>
        <taxon>Alphaproteobacteria</taxon>
        <taxon>Rhodobacterales</taxon>
        <taxon>Paracoccaceae</taxon>
        <taxon>Tritonibacter</taxon>
    </lineage>
</organism>
<evidence type="ECO:0000313" key="8">
    <source>
        <dbReference type="Proteomes" id="UP000436694"/>
    </source>
</evidence>
<dbReference type="PROSITE" id="PS51318">
    <property type="entry name" value="TAT"/>
    <property type="match status" value="1"/>
</dbReference>
<keyword evidence="3" id="KW-0813">Transport</keyword>
<keyword evidence="5" id="KW-0574">Periplasm</keyword>
<dbReference type="Pfam" id="PF03480">
    <property type="entry name" value="DctP"/>
    <property type="match status" value="1"/>
</dbReference>
<dbReference type="CDD" id="cd13672">
    <property type="entry name" value="PBP2_TRAP_Siap"/>
    <property type="match status" value="1"/>
</dbReference>
<comment type="caution">
    <text evidence="7">The sequence shown here is derived from an EMBL/GenBank/DDBJ whole genome shotgun (WGS) entry which is preliminary data.</text>
</comment>
<dbReference type="NCBIfam" id="TIGR00787">
    <property type="entry name" value="dctP"/>
    <property type="match status" value="1"/>
</dbReference>
<dbReference type="Gene3D" id="3.40.190.170">
    <property type="entry name" value="Bacterial extracellular solute-binding protein, family 7"/>
    <property type="match status" value="1"/>
</dbReference>
<dbReference type="AlphaFoldDB" id="A0A844AWH0"/>
<dbReference type="EMBL" id="WIXK01000012">
    <property type="protein sequence ID" value="MQY44237.1"/>
    <property type="molecule type" value="Genomic_DNA"/>
</dbReference>
<keyword evidence="4 6" id="KW-0732">Signal</keyword>
<evidence type="ECO:0000256" key="3">
    <source>
        <dbReference type="ARBA" id="ARBA00022448"/>
    </source>
</evidence>
<feature type="signal peptide" evidence="6">
    <location>
        <begin position="1"/>
        <end position="26"/>
    </location>
</feature>
<dbReference type="InterPro" id="IPR018389">
    <property type="entry name" value="DctP_fam"/>
</dbReference>
<dbReference type="NCBIfam" id="NF037995">
    <property type="entry name" value="TRAP_S1"/>
    <property type="match status" value="1"/>
</dbReference>
<evidence type="ECO:0000256" key="4">
    <source>
        <dbReference type="ARBA" id="ARBA00022729"/>
    </source>
</evidence>
<protein>
    <submittedName>
        <fullName evidence="7">DctP family TRAP transporter solute-binding subunit</fullName>
    </submittedName>
</protein>